<feature type="domain" description="Zn(2)-C6 fungal-type" evidence="1">
    <location>
        <begin position="10"/>
        <end position="38"/>
    </location>
</feature>
<organism evidence="2 3">
    <name type="scientific">Lipomyces starkeyi NRRL Y-11557</name>
    <dbReference type="NCBI Taxonomy" id="675824"/>
    <lineage>
        <taxon>Eukaryota</taxon>
        <taxon>Fungi</taxon>
        <taxon>Dikarya</taxon>
        <taxon>Ascomycota</taxon>
        <taxon>Saccharomycotina</taxon>
        <taxon>Lipomycetes</taxon>
        <taxon>Lipomycetales</taxon>
        <taxon>Lipomycetaceae</taxon>
        <taxon>Lipomyces</taxon>
    </lineage>
</organism>
<evidence type="ECO:0000259" key="1">
    <source>
        <dbReference type="PROSITE" id="PS50048"/>
    </source>
</evidence>
<dbReference type="SUPFAM" id="SSF57701">
    <property type="entry name" value="Zn2/Cys6 DNA-binding domain"/>
    <property type="match status" value="1"/>
</dbReference>
<dbReference type="CDD" id="cd00067">
    <property type="entry name" value="GAL4"/>
    <property type="match status" value="1"/>
</dbReference>
<dbReference type="AlphaFoldDB" id="A0A1E3PTT3"/>
<protein>
    <recommendedName>
        <fullName evidence="1">Zn(2)-C6 fungal-type domain-containing protein</fullName>
    </recommendedName>
</protein>
<name>A0A1E3PTT3_LIPST</name>
<dbReference type="InterPro" id="IPR001138">
    <property type="entry name" value="Zn2Cys6_DnaBD"/>
</dbReference>
<dbReference type="Gene3D" id="4.10.240.10">
    <property type="entry name" value="Zn(2)-C6 fungal-type DNA-binding domain"/>
    <property type="match status" value="1"/>
</dbReference>
<dbReference type="Pfam" id="PF00172">
    <property type="entry name" value="Zn_clus"/>
    <property type="match status" value="1"/>
</dbReference>
<dbReference type="PROSITE" id="PS00463">
    <property type="entry name" value="ZN2_CY6_FUNGAL_1"/>
    <property type="match status" value="1"/>
</dbReference>
<dbReference type="GO" id="GO:0000981">
    <property type="term" value="F:DNA-binding transcription factor activity, RNA polymerase II-specific"/>
    <property type="evidence" value="ECO:0007669"/>
    <property type="project" value="InterPro"/>
</dbReference>
<dbReference type="InterPro" id="IPR036864">
    <property type="entry name" value="Zn2-C6_fun-type_DNA-bd_sf"/>
</dbReference>
<dbReference type="Proteomes" id="UP000094385">
    <property type="component" value="Unassembled WGS sequence"/>
</dbReference>
<gene>
    <name evidence="2" type="ORF">LIPSTDRAFT_121082</name>
</gene>
<dbReference type="PANTHER" id="PTHR38111:SF2">
    <property type="entry name" value="FINGER DOMAIN PROTEIN, PUTATIVE (AFU_ORTHOLOGUE AFUA_1G01560)-RELATED"/>
    <property type="match status" value="1"/>
</dbReference>
<dbReference type="InterPro" id="IPR053178">
    <property type="entry name" value="Osmoadaptation_assoc"/>
</dbReference>
<proteinExistence type="predicted"/>
<dbReference type="SMART" id="SM00066">
    <property type="entry name" value="GAL4"/>
    <property type="match status" value="1"/>
</dbReference>
<evidence type="ECO:0000313" key="3">
    <source>
        <dbReference type="Proteomes" id="UP000094385"/>
    </source>
</evidence>
<evidence type="ECO:0000313" key="2">
    <source>
        <dbReference type="EMBL" id="ODQ68823.1"/>
    </source>
</evidence>
<accession>A0A1E3PTT3</accession>
<dbReference type="GO" id="GO:0008270">
    <property type="term" value="F:zinc ion binding"/>
    <property type="evidence" value="ECO:0007669"/>
    <property type="project" value="InterPro"/>
</dbReference>
<dbReference type="OrthoDB" id="415590at2759"/>
<keyword evidence="3" id="KW-1185">Reference proteome</keyword>
<dbReference type="EMBL" id="KV454311">
    <property type="protein sequence ID" value="ODQ68823.1"/>
    <property type="molecule type" value="Genomic_DNA"/>
</dbReference>
<dbReference type="STRING" id="675824.A0A1E3PTT3"/>
<dbReference type="PROSITE" id="PS50048">
    <property type="entry name" value="ZN2_CY6_FUNGAL_2"/>
    <property type="match status" value="1"/>
</dbReference>
<reference evidence="2 3" key="1">
    <citation type="journal article" date="2016" name="Proc. Natl. Acad. Sci. U.S.A.">
        <title>Comparative genomics of biotechnologically important yeasts.</title>
        <authorList>
            <person name="Riley R."/>
            <person name="Haridas S."/>
            <person name="Wolfe K.H."/>
            <person name="Lopes M.R."/>
            <person name="Hittinger C.T."/>
            <person name="Goeker M."/>
            <person name="Salamov A.A."/>
            <person name="Wisecaver J.H."/>
            <person name="Long T.M."/>
            <person name="Calvey C.H."/>
            <person name="Aerts A.L."/>
            <person name="Barry K.W."/>
            <person name="Choi C."/>
            <person name="Clum A."/>
            <person name="Coughlan A.Y."/>
            <person name="Deshpande S."/>
            <person name="Douglass A.P."/>
            <person name="Hanson S.J."/>
            <person name="Klenk H.-P."/>
            <person name="LaButti K.M."/>
            <person name="Lapidus A."/>
            <person name="Lindquist E.A."/>
            <person name="Lipzen A.M."/>
            <person name="Meier-Kolthoff J.P."/>
            <person name="Ohm R.A."/>
            <person name="Otillar R.P."/>
            <person name="Pangilinan J.L."/>
            <person name="Peng Y."/>
            <person name="Rokas A."/>
            <person name="Rosa C.A."/>
            <person name="Scheuner C."/>
            <person name="Sibirny A.A."/>
            <person name="Slot J.C."/>
            <person name="Stielow J.B."/>
            <person name="Sun H."/>
            <person name="Kurtzman C.P."/>
            <person name="Blackwell M."/>
            <person name="Grigoriev I.V."/>
            <person name="Jeffries T.W."/>
        </authorList>
    </citation>
    <scope>NUCLEOTIDE SEQUENCE [LARGE SCALE GENOMIC DNA]</scope>
    <source>
        <strain evidence="2 3">NRRL Y-11557</strain>
    </source>
</reference>
<sequence>MVGIAGGSRGCANCKARKIKCDEEFPQCHRCVKSGRECGGSIMGPVFRKQRLRGDDGTRYISSVTDSTIIHPSKPRKGRKRMAKSLEVPETSQHLIQVPEMSQIPREMVLFPGYDLYHHCVSMFIHSFTSTTEPSRLNDTKLAMWTRTLPQLVLSSSPSSTTFAARSLVLSYCGSMMANVDLILMGTHWYTQALQRQKDWVTRLIEESSSSDNPSPFVTGHTLFSSPSTTAFPLRDPSSGKFCVQNPATNNWDRLPRFSNVHTPVNHNNQEYCVITAMLLSVYEVGLGFRNSTLVGEGTSNQSSWISLIFGWMKLMELRGPYQYREGFNNGVFHTARGVMTFCALLTRKRTFLNRPEWKTIPFEVNGKHIYHKLFDLLLEIPQYDERLEQLFVPCRNRDIGTQQPVLKTEFQQGSVYDELATMDTKLENLTESFEQWFVEYTVNVESFAKQDVSLAVTDSYIRAITSRCPAVADDEEWHSTHFFKPLISYPTSYDARLIGIYYAARMMLIHMLQHTHVFKIMHQHGYRDPSAVLVSPGLEAFLIHTSRNMAELAVLICRSYPLMQSEKYGFGIVNRTLSLRLACRVLRDPLDRGWIWEKLLFIDEHFPSLCFGDDIPNETMQKEWHVYKQQPICSGCGERLRNN</sequence>
<dbReference type="PANTHER" id="PTHR38111">
    <property type="entry name" value="ZN(2)-C6 FUNGAL-TYPE DOMAIN-CONTAINING PROTEIN-RELATED"/>
    <property type="match status" value="1"/>
</dbReference>